<evidence type="ECO:0000256" key="3">
    <source>
        <dbReference type="ARBA" id="ARBA00022989"/>
    </source>
</evidence>
<feature type="transmembrane region" description="Helical" evidence="5">
    <location>
        <begin position="70"/>
        <end position="92"/>
    </location>
</feature>
<organism evidence="6 7">
    <name type="scientific">Paenibacillus rhizosphaerae</name>
    <dbReference type="NCBI Taxonomy" id="297318"/>
    <lineage>
        <taxon>Bacteria</taxon>
        <taxon>Bacillati</taxon>
        <taxon>Bacillota</taxon>
        <taxon>Bacilli</taxon>
        <taxon>Bacillales</taxon>
        <taxon>Paenibacillaceae</taxon>
        <taxon>Paenibacillus</taxon>
    </lineage>
</organism>
<feature type="transmembrane region" description="Helical" evidence="5">
    <location>
        <begin position="6"/>
        <end position="24"/>
    </location>
</feature>
<dbReference type="InterPro" id="IPR032808">
    <property type="entry name" value="DoxX"/>
</dbReference>
<protein>
    <submittedName>
        <fullName evidence="6">DoxX family protein</fullName>
    </submittedName>
</protein>
<gene>
    <name evidence="6" type="ORF">BK138_31535</name>
</gene>
<dbReference type="STRING" id="297318.BK138_31535"/>
<evidence type="ECO:0000256" key="5">
    <source>
        <dbReference type="SAM" id="Phobius"/>
    </source>
</evidence>
<name>A0A1R1E921_9BACL</name>
<evidence type="ECO:0000256" key="2">
    <source>
        <dbReference type="ARBA" id="ARBA00022692"/>
    </source>
</evidence>
<dbReference type="AlphaFoldDB" id="A0A1R1E921"/>
<dbReference type="EMBL" id="MRTP01000017">
    <property type="protein sequence ID" value="OMF48309.1"/>
    <property type="molecule type" value="Genomic_DNA"/>
</dbReference>
<reference evidence="6 7" key="1">
    <citation type="submission" date="2016-11" db="EMBL/GenBank/DDBJ databases">
        <title>Paenibacillus species isolates.</title>
        <authorList>
            <person name="Beno S.M."/>
        </authorList>
    </citation>
    <scope>NUCLEOTIDE SEQUENCE [LARGE SCALE GENOMIC DNA]</scope>
    <source>
        <strain evidence="6 7">FSL R5-0378</strain>
    </source>
</reference>
<evidence type="ECO:0000256" key="1">
    <source>
        <dbReference type="ARBA" id="ARBA00004141"/>
    </source>
</evidence>
<evidence type="ECO:0000313" key="7">
    <source>
        <dbReference type="Proteomes" id="UP000187172"/>
    </source>
</evidence>
<feature type="transmembrane region" description="Helical" evidence="5">
    <location>
        <begin position="99"/>
        <end position="115"/>
    </location>
</feature>
<comment type="caution">
    <text evidence="6">The sequence shown here is derived from an EMBL/GenBank/DDBJ whole genome shotgun (WGS) entry which is preliminary data.</text>
</comment>
<dbReference type="Proteomes" id="UP000187172">
    <property type="component" value="Unassembled WGS sequence"/>
</dbReference>
<comment type="subcellular location">
    <subcellularLocation>
        <location evidence="1">Membrane</location>
        <topology evidence="1">Multi-pass membrane protein</topology>
    </subcellularLocation>
</comment>
<proteinExistence type="predicted"/>
<evidence type="ECO:0000313" key="6">
    <source>
        <dbReference type="EMBL" id="OMF48309.1"/>
    </source>
</evidence>
<sequence>MNVVLWIVQGILGAGFLYSGWMKAFQHEQARTAWPWVGDVPKPLVWGIGLLELAGVLGVILPLATGIAPILTPIAALGLAVTVLLGAAFHVSRKEYKEIGINIVFLVLAIVVVIGRW</sequence>
<feature type="transmembrane region" description="Helical" evidence="5">
    <location>
        <begin position="44"/>
        <end position="64"/>
    </location>
</feature>
<accession>A0A1R1E921</accession>
<dbReference type="RefSeq" id="WP_076176084.1">
    <property type="nucleotide sequence ID" value="NZ_MRTP01000017.1"/>
</dbReference>
<keyword evidence="4 5" id="KW-0472">Membrane</keyword>
<evidence type="ECO:0000256" key="4">
    <source>
        <dbReference type="ARBA" id="ARBA00023136"/>
    </source>
</evidence>
<keyword evidence="7" id="KW-1185">Reference proteome</keyword>
<dbReference type="Pfam" id="PF13564">
    <property type="entry name" value="DoxX_2"/>
    <property type="match status" value="1"/>
</dbReference>
<keyword evidence="2 5" id="KW-0812">Transmembrane</keyword>
<keyword evidence="3 5" id="KW-1133">Transmembrane helix</keyword>
<dbReference type="GO" id="GO:0016020">
    <property type="term" value="C:membrane"/>
    <property type="evidence" value="ECO:0007669"/>
    <property type="project" value="UniProtKB-SubCell"/>
</dbReference>